<reference evidence="1 2" key="1">
    <citation type="submission" date="2016-06" db="EMBL/GenBank/DDBJ databases">
        <title>Complete genome sequences of Bordetella bronchialis and Bordetella flabilis.</title>
        <authorList>
            <person name="LiPuma J.J."/>
            <person name="Spilker T."/>
        </authorList>
    </citation>
    <scope>NUCLEOTIDE SEQUENCE [LARGE SCALE GENOMIC DNA]</scope>
    <source>
        <strain evidence="1 2">AU10664</strain>
    </source>
</reference>
<dbReference type="Gene3D" id="1.20.120.330">
    <property type="entry name" value="Nucleotidyltransferases domain 2"/>
    <property type="match status" value="1"/>
</dbReference>
<evidence type="ECO:0000313" key="2">
    <source>
        <dbReference type="Proteomes" id="UP000091926"/>
    </source>
</evidence>
<accession>A0A193GLE4</accession>
<dbReference type="InterPro" id="IPR007530">
    <property type="entry name" value="Aminoglycoside_adenylylTfrase"/>
</dbReference>
<sequence>MTSKENALAIAERDAILQNIVLWAQRNCAIQALVLTGSLARSDGLADALSDIDIELIADDPQVLMTDSGWLGEIGELVTVLPLDPSTEQRWATRLAIYSGGTKVDYTLAGPARLREMASRQELEALYERGYRILLDKAGLTTDLPPPSGHVPTPALPSNEVFRAAVEEFWFEASHIPKYLMRGELWLVKQRDQTMKALLLQMLEWHAVASGAVDVWHNGTRMKQWLDEPTWRELQQVFGHFDALDAIKAFKAAVALYSRLANTVARSAGLEYPESVERGIMSICRPLFVHFERVT</sequence>
<dbReference type="KEGG" id="bfz:BAU07_10515"/>
<dbReference type="Pfam" id="PF04439">
    <property type="entry name" value="Adenyl_transf"/>
    <property type="match status" value="1"/>
</dbReference>
<proteinExistence type="predicted"/>
<dbReference type="InterPro" id="IPR043519">
    <property type="entry name" value="NT_sf"/>
</dbReference>
<dbReference type="SUPFAM" id="SSF81631">
    <property type="entry name" value="PAP/OAS1 substrate-binding domain"/>
    <property type="match status" value="1"/>
</dbReference>
<evidence type="ECO:0008006" key="3">
    <source>
        <dbReference type="Google" id="ProtNLM"/>
    </source>
</evidence>
<name>A0A193GLE4_9BORD</name>
<evidence type="ECO:0000313" key="1">
    <source>
        <dbReference type="EMBL" id="ANN80388.1"/>
    </source>
</evidence>
<dbReference type="Proteomes" id="UP000091926">
    <property type="component" value="Chromosome"/>
</dbReference>
<dbReference type="SUPFAM" id="SSF81301">
    <property type="entry name" value="Nucleotidyltransferase"/>
    <property type="match status" value="1"/>
</dbReference>
<dbReference type="OrthoDB" id="9776406at2"/>
<protein>
    <recommendedName>
        <fullName evidence="3">Aminoglycoside adenylyltransferase</fullName>
    </recommendedName>
</protein>
<keyword evidence="2" id="KW-1185">Reference proteome</keyword>
<dbReference type="Gene3D" id="3.30.460.10">
    <property type="entry name" value="Beta Polymerase, domain 2"/>
    <property type="match status" value="1"/>
</dbReference>
<gene>
    <name evidence="1" type="ORF">BAU07_10515</name>
</gene>
<organism evidence="1 2">
    <name type="scientific">Bordetella flabilis</name>
    <dbReference type="NCBI Taxonomy" id="463014"/>
    <lineage>
        <taxon>Bacteria</taxon>
        <taxon>Pseudomonadati</taxon>
        <taxon>Pseudomonadota</taxon>
        <taxon>Betaproteobacteria</taxon>
        <taxon>Burkholderiales</taxon>
        <taxon>Alcaligenaceae</taxon>
        <taxon>Bordetella</taxon>
    </lineage>
</organism>
<dbReference type="EMBL" id="CP016172">
    <property type="protein sequence ID" value="ANN80388.1"/>
    <property type="molecule type" value="Genomic_DNA"/>
</dbReference>
<dbReference type="AlphaFoldDB" id="A0A193GLE4"/>